<comment type="caution">
    <text evidence="2">The sequence shown here is derived from an EMBL/GenBank/DDBJ whole genome shotgun (WGS) entry which is preliminary data.</text>
</comment>
<feature type="compositionally biased region" description="Polar residues" evidence="1">
    <location>
        <begin position="1"/>
        <end position="21"/>
    </location>
</feature>
<evidence type="ECO:0000313" key="3">
    <source>
        <dbReference type="Proteomes" id="UP001218218"/>
    </source>
</evidence>
<reference evidence="2" key="1">
    <citation type="submission" date="2023-03" db="EMBL/GenBank/DDBJ databases">
        <title>Massive genome expansion in bonnet fungi (Mycena s.s.) driven by repeated elements and novel gene families across ecological guilds.</title>
        <authorList>
            <consortium name="Lawrence Berkeley National Laboratory"/>
            <person name="Harder C.B."/>
            <person name="Miyauchi S."/>
            <person name="Viragh M."/>
            <person name="Kuo A."/>
            <person name="Thoen E."/>
            <person name="Andreopoulos B."/>
            <person name="Lu D."/>
            <person name="Skrede I."/>
            <person name="Drula E."/>
            <person name="Henrissat B."/>
            <person name="Morin E."/>
            <person name="Kohler A."/>
            <person name="Barry K."/>
            <person name="LaButti K."/>
            <person name="Morin E."/>
            <person name="Salamov A."/>
            <person name="Lipzen A."/>
            <person name="Mereny Z."/>
            <person name="Hegedus B."/>
            <person name="Baldrian P."/>
            <person name="Stursova M."/>
            <person name="Weitz H."/>
            <person name="Taylor A."/>
            <person name="Grigoriev I.V."/>
            <person name="Nagy L.G."/>
            <person name="Martin F."/>
            <person name="Kauserud H."/>
        </authorList>
    </citation>
    <scope>NUCLEOTIDE SEQUENCE</scope>
    <source>
        <strain evidence="2">CBHHK002</strain>
    </source>
</reference>
<accession>A0AAD6ZB82</accession>
<keyword evidence="3" id="KW-1185">Reference proteome</keyword>
<dbReference type="Proteomes" id="UP001218218">
    <property type="component" value="Unassembled WGS sequence"/>
</dbReference>
<evidence type="ECO:0000256" key="1">
    <source>
        <dbReference type="SAM" id="MobiDB-lite"/>
    </source>
</evidence>
<sequence length="329" mass="35544">MCNHSTTTIPTFQRTAETAPTETEIKPVNHSNGPQCAHCGWRGGGHAVIPRPTLSESPHAFLILPAMIVGGRVRNSTNATITSCVGSDPMRCAAFCLIFRLHFSDCSRSVMLGTESPRFVENRCDPRHAVERQSPRLPMMAVLDGFKLHQLNGKAIIRQPRGFAAPRRLEPERRPADASEMVSVTHVIITGTPSDAPLQTAAAPFCLVQPNMQSKRPSSIVELPSSARPLRSSVTVKLLEWKNCLLGVYLCSTAQDAPLALSNARVCEVMPLPGNRDGDYLLFYARTLGLCSQAGTKLVLGSSRRSSSESGGCEGDEGDFSGVKYISLG</sequence>
<proteinExistence type="predicted"/>
<gene>
    <name evidence="2" type="ORF">DFH08DRAFT_943097</name>
</gene>
<evidence type="ECO:0000313" key="2">
    <source>
        <dbReference type="EMBL" id="KAJ7314738.1"/>
    </source>
</evidence>
<protein>
    <submittedName>
        <fullName evidence="2">Uncharacterized protein</fullName>
    </submittedName>
</protein>
<dbReference type="EMBL" id="JARIHO010000065">
    <property type="protein sequence ID" value="KAJ7314738.1"/>
    <property type="molecule type" value="Genomic_DNA"/>
</dbReference>
<feature type="region of interest" description="Disordered" evidence="1">
    <location>
        <begin position="1"/>
        <end position="30"/>
    </location>
</feature>
<dbReference type="AlphaFoldDB" id="A0AAD6ZB82"/>
<organism evidence="2 3">
    <name type="scientific">Mycena albidolilacea</name>
    <dbReference type="NCBI Taxonomy" id="1033008"/>
    <lineage>
        <taxon>Eukaryota</taxon>
        <taxon>Fungi</taxon>
        <taxon>Dikarya</taxon>
        <taxon>Basidiomycota</taxon>
        <taxon>Agaricomycotina</taxon>
        <taxon>Agaricomycetes</taxon>
        <taxon>Agaricomycetidae</taxon>
        <taxon>Agaricales</taxon>
        <taxon>Marasmiineae</taxon>
        <taxon>Mycenaceae</taxon>
        <taxon>Mycena</taxon>
    </lineage>
</organism>
<name>A0AAD6ZB82_9AGAR</name>